<feature type="region of interest" description="Disordered" evidence="1">
    <location>
        <begin position="68"/>
        <end position="133"/>
    </location>
</feature>
<dbReference type="EMBL" id="AVOT02002303">
    <property type="protein sequence ID" value="MBW0469894.1"/>
    <property type="molecule type" value="Genomic_DNA"/>
</dbReference>
<evidence type="ECO:0000313" key="3">
    <source>
        <dbReference type="Proteomes" id="UP000765509"/>
    </source>
</evidence>
<keyword evidence="3" id="KW-1185">Reference proteome</keyword>
<comment type="caution">
    <text evidence="2">The sequence shown here is derived from an EMBL/GenBank/DDBJ whole genome shotgun (WGS) entry which is preliminary data.</text>
</comment>
<protein>
    <submittedName>
        <fullName evidence="2">Uncharacterized protein</fullName>
    </submittedName>
</protein>
<evidence type="ECO:0000256" key="1">
    <source>
        <dbReference type="SAM" id="MobiDB-lite"/>
    </source>
</evidence>
<dbReference type="AlphaFoldDB" id="A0A9Q3BR36"/>
<name>A0A9Q3BR36_9BASI</name>
<reference evidence="2" key="1">
    <citation type="submission" date="2021-03" db="EMBL/GenBank/DDBJ databases">
        <title>Draft genome sequence of rust myrtle Austropuccinia psidii MF-1, a brazilian biotype.</title>
        <authorList>
            <person name="Quecine M.C."/>
            <person name="Pachon D.M.R."/>
            <person name="Bonatelli M.L."/>
            <person name="Correr F.H."/>
            <person name="Franceschini L.M."/>
            <person name="Leite T.F."/>
            <person name="Margarido G.R.A."/>
            <person name="Almeida C.A."/>
            <person name="Ferrarezi J.A."/>
            <person name="Labate C.A."/>
        </authorList>
    </citation>
    <scope>NUCLEOTIDE SEQUENCE</scope>
    <source>
        <strain evidence="2">MF-1</strain>
    </source>
</reference>
<gene>
    <name evidence="2" type="ORF">O181_009609</name>
</gene>
<feature type="compositionally biased region" description="Polar residues" evidence="1">
    <location>
        <begin position="74"/>
        <end position="87"/>
    </location>
</feature>
<evidence type="ECO:0000313" key="2">
    <source>
        <dbReference type="EMBL" id="MBW0469894.1"/>
    </source>
</evidence>
<accession>A0A9Q3BR36</accession>
<sequence length="149" mass="17375">MEESQKEWELLLRLGIVEMNSYLTVHKLLGPERTKELLKSWTPSSFKGEVQKIKVWLKNKRIISEEHKKEWAQNKDNTPVEASQASKSAKYRQEIPKEQSERQEKGKAQVEQTLPLRLQDSKERNNRHGQCVQYGKNLYGTQLQGGGRN</sequence>
<proteinExistence type="predicted"/>
<dbReference type="Proteomes" id="UP000765509">
    <property type="component" value="Unassembled WGS sequence"/>
</dbReference>
<organism evidence="2 3">
    <name type="scientific">Austropuccinia psidii MF-1</name>
    <dbReference type="NCBI Taxonomy" id="1389203"/>
    <lineage>
        <taxon>Eukaryota</taxon>
        <taxon>Fungi</taxon>
        <taxon>Dikarya</taxon>
        <taxon>Basidiomycota</taxon>
        <taxon>Pucciniomycotina</taxon>
        <taxon>Pucciniomycetes</taxon>
        <taxon>Pucciniales</taxon>
        <taxon>Sphaerophragmiaceae</taxon>
        <taxon>Austropuccinia</taxon>
    </lineage>
</organism>
<feature type="compositionally biased region" description="Basic and acidic residues" evidence="1">
    <location>
        <begin position="91"/>
        <end position="108"/>
    </location>
</feature>